<reference evidence="6" key="1">
    <citation type="submission" date="2021-01" db="EMBL/GenBank/DDBJ databases">
        <authorList>
            <person name="Corre E."/>
            <person name="Pelletier E."/>
            <person name="Niang G."/>
            <person name="Scheremetjew M."/>
            <person name="Finn R."/>
            <person name="Kale V."/>
            <person name="Holt S."/>
            <person name="Cochrane G."/>
            <person name="Meng A."/>
            <person name="Brown T."/>
            <person name="Cohen L."/>
        </authorList>
    </citation>
    <scope>NUCLEOTIDE SEQUENCE</scope>
    <source>
        <strain evidence="6">RCC856</strain>
    </source>
</reference>
<comment type="similarity">
    <text evidence="2 5">Belongs to the CGI121/TPRKB family.</text>
</comment>
<dbReference type="PANTHER" id="PTHR15840">
    <property type="entry name" value="CGI-121 FAMILY MEMBER"/>
    <property type="match status" value="1"/>
</dbReference>
<dbReference type="Pfam" id="PF08617">
    <property type="entry name" value="CGI-121"/>
    <property type="match status" value="1"/>
</dbReference>
<evidence type="ECO:0000256" key="2">
    <source>
        <dbReference type="ARBA" id="ARBA00005546"/>
    </source>
</evidence>
<evidence type="ECO:0000256" key="4">
    <source>
        <dbReference type="ARBA" id="ARBA00023242"/>
    </source>
</evidence>
<sequence length="186" mass="20182">MEFEAHPAWTLRCKYFADVSNAEDLGAYIISGKCPERTSLINARLIPGLMALYAAGDKTLRALGTDKGIATRTMGSELVYNLSGSKHISESLRRFGVKSKDCKEVLVAWFESSESPSEEPGDISGMVKGTEVASGDDLAQLGRELASRASAKEIRKYYKVQDTELASTGDDLGSCVVFRIGGKEFL</sequence>
<dbReference type="EMBL" id="HBHU01009259">
    <property type="protein sequence ID" value="CAE0022626.1"/>
    <property type="molecule type" value="Transcribed_RNA"/>
</dbReference>
<dbReference type="Gene3D" id="3.30.2380.10">
    <property type="entry name" value="CGI121/TPRKB"/>
    <property type="match status" value="1"/>
</dbReference>
<dbReference type="PANTHER" id="PTHR15840:SF10">
    <property type="entry name" value="EKC_KEOPS COMPLEX SUBUNIT TPRKB"/>
    <property type="match status" value="1"/>
</dbReference>
<dbReference type="GO" id="GO:0005634">
    <property type="term" value="C:nucleus"/>
    <property type="evidence" value="ECO:0007669"/>
    <property type="project" value="UniProtKB-SubCell"/>
</dbReference>
<evidence type="ECO:0000256" key="1">
    <source>
        <dbReference type="ARBA" id="ARBA00004123"/>
    </source>
</evidence>
<protein>
    <submittedName>
        <fullName evidence="6">Uncharacterized protein</fullName>
    </submittedName>
</protein>
<keyword evidence="4 5" id="KW-0539">Nucleus</keyword>
<gene>
    <name evidence="6" type="ORF">CLAU1311_LOCUS6039</name>
</gene>
<keyword evidence="3" id="KW-0819">tRNA processing</keyword>
<dbReference type="GO" id="GO:0002949">
    <property type="term" value="P:tRNA threonylcarbamoyladenosine modification"/>
    <property type="evidence" value="ECO:0007669"/>
    <property type="project" value="TreeGrafter"/>
</dbReference>
<dbReference type="GO" id="GO:0000408">
    <property type="term" value="C:EKC/KEOPS complex"/>
    <property type="evidence" value="ECO:0007669"/>
    <property type="project" value="TreeGrafter"/>
</dbReference>
<dbReference type="GO" id="GO:0005829">
    <property type="term" value="C:cytosol"/>
    <property type="evidence" value="ECO:0007669"/>
    <property type="project" value="TreeGrafter"/>
</dbReference>
<comment type="subcellular location">
    <subcellularLocation>
        <location evidence="1">Nucleus</location>
    </subcellularLocation>
</comment>
<dbReference type="InterPro" id="IPR013926">
    <property type="entry name" value="CGI121/TPRKB"/>
</dbReference>
<evidence type="ECO:0000256" key="3">
    <source>
        <dbReference type="ARBA" id="ARBA00022694"/>
    </source>
</evidence>
<name>A0A7S2Z591_9CHLO</name>
<dbReference type="InterPro" id="IPR036504">
    <property type="entry name" value="CGI121/TPRKB_sf"/>
</dbReference>
<dbReference type="AlphaFoldDB" id="A0A7S2Z591"/>
<organism evidence="6">
    <name type="scientific">Chloropicon laureae</name>
    <dbReference type="NCBI Taxonomy" id="464258"/>
    <lineage>
        <taxon>Eukaryota</taxon>
        <taxon>Viridiplantae</taxon>
        <taxon>Chlorophyta</taxon>
        <taxon>Chloropicophyceae</taxon>
        <taxon>Chloropicales</taxon>
        <taxon>Chloropicaceae</taxon>
        <taxon>Chloropicon</taxon>
    </lineage>
</organism>
<evidence type="ECO:0000256" key="5">
    <source>
        <dbReference type="RuleBase" id="RU004398"/>
    </source>
</evidence>
<accession>A0A7S2Z591</accession>
<evidence type="ECO:0000313" key="6">
    <source>
        <dbReference type="EMBL" id="CAE0022626.1"/>
    </source>
</evidence>
<proteinExistence type="inferred from homology"/>
<dbReference type="SUPFAM" id="SSF143870">
    <property type="entry name" value="PF0523-like"/>
    <property type="match status" value="1"/>
</dbReference>